<accession>A0A8K0MSK3</accession>
<evidence type="ECO:0000256" key="1">
    <source>
        <dbReference type="ARBA" id="ARBA00007387"/>
    </source>
</evidence>
<keyword evidence="4" id="KW-0472">Membrane</keyword>
<evidence type="ECO:0000256" key="6">
    <source>
        <dbReference type="ARBA" id="ARBA00034303"/>
    </source>
</evidence>
<evidence type="ECO:0000313" key="8">
    <source>
        <dbReference type="Proteomes" id="UP000796880"/>
    </source>
</evidence>
<sequence length="433" mass="47660">MGSLYGILQRPLFAATAVVVASVSGDFSLRHRSSETCSSSDLSSSSTFDSWVSNISVSKLANLSFVTRIRVPVPNVNFPVPNSACGFVPSLLHSSIASSPILLNSYHRAELVKAPKPAAYKHDISTPPSEVMYRWHLPEPNSIDVTGGSDCSSAKSRTVVVLLGWLGAKQKHLKRYAEWYTSRGFHAITFTFPMAEILSYQVGGKAEEHIDLLVKHLADWLEEEHGKNLVFHTFSNTGWLTYGVILENFQKLDSSLMSRIRGCIVDSAPVAAPDPQVWASGFSAAFLKKQSVATKGVTSSSESQMVLAESEEVVEPKPAVTETALLLVLEKVFEVVLNLPTVNRRLLDVLGVLSTRQPNCPQLYIYSSADRVIPAGSVESFIEEQKRAGREVRACNFVSTPHVDHFRNDPKLYTSQLTQFLEDCVLTCCKQSH</sequence>
<comment type="caution">
    <text evidence="7">The sequence shown here is derived from an EMBL/GenBank/DDBJ whole genome shotgun (WGS) entry which is preliminary data.</text>
</comment>
<proteinExistence type="inferred from homology"/>
<evidence type="ECO:0000313" key="7">
    <source>
        <dbReference type="EMBL" id="KAF3455960.1"/>
    </source>
</evidence>
<protein>
    <recommendedName>
        <fullName evidence="9">Transmembrane protein 53</fullName>
    </recommendedName>
</protein>
<comment type="subcellular location">
    <subcellularLocation>
        <location evidence="6">Nucleus outer membrane</location>
        <topology evidence="6">Single-pass membrane protein</topology>
    </subcellularLocation>
</comment>
<name>A0A8K0MSK3_9ROSA</name>
<dbReference type="Proteomes" id="UP000796880">
    <property type="component" value="Unassembled WGS sequence"/>
</dbReference>
<reference evidence="7" key="1">
    <citation type="submission" date="2020-03" db="EMBL/GenBank/DDBJ databases">
        <title>A high-quality chromosome-level genome assembly of a woody plant with both climbing and erect habits, Rhamnella rubrinervis.</title>
        <authorList>
            <person name="Lu Z."/>
            <person name="Yang Y."/>
            <person name="Zhu X."/>
            <person name="Sun Y."/>
        </authorList>
    </citation>
    <scope>NUCLEOTIDE SEQUENCE</scope>
    <source>
        <strain evidence="7">BYM</strain>
        <tissue evidence="7">Leaf</tissue>
    </source>
</reference>
<evidence type="ECO:0000256" key="5">
    <source>
        <dbReference type="ARBA" id="ARBA00023242"/>
    </source>
</evidence>
<dbReference type="InterPro" id="IPR029058">
    <property type="entry name" value="AB_hydrolase_fold"/>
</dbReference>
<dbReference type="Gene3D" id="3.40.50.1820">
    <property type="entry name" value="alpha/beta hydrolase"/>
    <property type="match status" value="1"/>
</dbReference>
<evidence type="ECO:0000256" key="3">
    <source>
        <dbReference type="ARBA" id="ARBA00022989"/>
    </source>
</evidence>
<dbReference type="EMBL" id="VOIH02000001">
    <property type="protein sequence ID" value="KAF3455960.1"/>
    <property type="molecule type" value="Genomic_DNA"/>
</dbReference>
<keyword evidence="5" id="KW-0539">Nucleus</keyword>
<evidence type="ECO:0008006" key="9">
    <source>
        <dbReference type="Google" id="ProtNLM"/>
    </source>
</evidence>
<evidence type="ECO:0000256" key="4">
    <source>
        <dbReference type="ARBA" id="ARBA00023136"/>
    </source>
</evidence>
<dbReference type="PANTHER" id="PTHR12265">
    <property type="entry name" value="TRANSMEMBRANE PROTEIN 53"/>
    <property type="match status" value="1"/>
</dbReference>
<evidence type="ECO:0000256" key="2">
    <source>
        <dbReference type="ARBA" id="ARBA00022692"/>
    </source>
</evidence>
<dbReference type="GO" id="GO:0005640">
    <property type="term" value="C:nuclear outer membrane"/>
    <property type="evidence" value="ECO:0007669"/>
    <property type="project" value="UniProtKB-SubCell"/>
</dbReference>
<organism evidence="7 8">
    <name type="scientific">Rhamnella rubrinervis</name>
    <dbReference type="NCBI Taxonomy" id="2594499"/>
    <lineage>
        <taxon>Eukaryota</taxon>
        <taxon>Viridiplantae</taxon>
        <taxon>Streptophyta</taxon>
        <taxon>Embryophyta</taxon>
        <taxon>Tracheophyta</taxon>
        <taxon>Spermatophyta</taxon>
        <taxon>Magnoliopsida</taxon>
        <taxon>eudicotyledons</taxon>
        <taxon>Gunneridae</taxon>
        <taxon>Pentapetalae</taxon>
        <taxon>rosids</taxon>
        <taxon>fabids</taxon>
        <taxon>Rosales</taxon>
        <taxon>Rhamnaceae</taxon>
        <taxon>rhamnoid group</taxon>
        <taxon>Rhamneae</taxon>
        <taxon>Rhamnella</taxon>
    </lineage>
</organism>
<dbReference type="Pfam" id="PF05705">
    <property type="entry name" value="DUF829"/>
    <property type="match status" value="1"/>
</dbReference>
<keyword evidence="2" id="KW-0812">Transmembrane</keyword>
<keyword evidence="8" id="KW-1185">Reference proteome</keyword>
<dbReference type="AlphaFoldDB" id="A0A8K0MSK3"/>
<gene>
    <name evidence="7" type="ORF">FNV43_RR00603</name>
</gene>
<comment type="similarity">
    <text evidence="1">Belongs to the TMEM53 family.</text>
</comment>
<dbReference type="PANTHER" id="PTHR12265:SF30">
    <property type="entry name" value="TRANSMEMBRANE PROTEIN 53"/>
    <property type="match status" value="1"/>
</dbReference>
<keyword evidence="3" id="KW-1133">Transmembrane helix</keyword>
<dbReference type="InterPro" id="IPR008547">
    <property type="entry name" value="DUF829_TMEM53"/>
</dbReference>
<dbReference type="SUPFAM" id="SSF53474">
    <property type="entry name" value="alpha/beta-Hydrolases"/>
    <property type="match status" value="1"/>
</dbReference>
<dbReference type="OrthoDB" id="77878at2759"/>